<gene>
    <name evidence="1" type="ORF">SAMN02745775_11129</name>
</gene>
<reference evidence="1 2" key="1">
    <citation type="submission" date="2016-10" db="EMBL/GenBank/DDBJ databases">
        <authorList>
            <person name="de Groot N.N."/>
        </authorList>
    </citation>
    <scope>NUCLEOTIDE SEQUENCE [LARGE SCALE GENOMIC DNA]</scope>
    <source>
        <strain evidence="1 2">DSM 19981</strain>
    </source>
</reference>
<proteinExistence type="predicted"/>
<name>A0A1I4DHM0_9PROT</name>
<protein>
    <recommendedName>
        <fullName evidence="3">Methyltransferase domain-containing protein</fullName>
    </recommendedName>
</protein>
<dbReference type="AlphaFoldDB" id="A0A1I4DHM0"/>
<sequence length="235" mass="26482">MHHSAPDNPLYLRFLQGRQDQPPIHKWHHYFEVYHQAFAPFRGRPVTMLEIGVQRGGSLRMWQDYLGPQARIFGMDIDPATEAHGLPGAKVFVGDQADPDFLRAALAEMGPPDIVLDDGGHTARQQINTFDVLYPAMRLPGAYLIEDTHTAFWGGPFADDPQGRSIYDVAFGVCQRLHEWTGRVGSMDRLGIPPAERGPGDAVSELCRTTESVSFFDSMILFRRGERAEPWHEVR</sequence>
<dbReference type="OrthoDB" id="5354021at2"/>
<dbReference type="Proteomes" id="UP000199473">
    <property type="component" value="Unassembled WGS sequence"/>
</dbReference>
<dbReference type="EMBL" id="FOSQ01000011">
    <property type="protein sequence ID" value="SFK93084.1"/>
    <property type="molecule type" value="Genomic_DNA"/>
</dbReference>
<organism evidence="1 2">
    <name type="scientific">Falsiroseomonas stagni DSM 19981</name>
    <dbReference type="NCBI Taxonomy" id="1123062"/>
    <lineage>
        <taxon>Bacteria</taxon>
        <taxon>Pseudomonadati</taxon>
        <taxon>Pseudomonadota</taxon>
        <taxon>Alphaproteobacteria</taxon>
        <taxon>Acetobacterales</taxon>
        <taxon>Roseomonadaceae</taxon>
        <taxon>Falsiroseomonas</taxon>
    </lineage>
</organism>
<dbReference type="Gene3D" id="3.40.50.150">
    <property type="entry name" value="Vaccinia Virus protein VP39"/>
    <property type="match status" value="1"/>
</dbReference>
<dbReference type="STRING" id="1123062.SAMN02745775_11129"/>
<evidence type="ECO:0008006" key="3">
    <source>
        <dbReference type="Google" id="ProtNLM"/>
    </source>
</evidence>
<accession>A0A1I4DHM0</accession>
<dbReference type="InterPro" id="IPR029063">
    <property type="entry name" value="SAM-dependent_MTases_sf"/>
</dbReference>
<dbReference type="SUPFAM" id="SSF53335">
    <property type="entry name" value="S-adenosyl-L-methionine-dependent methyltransferases"/>
    <property type="match status" value="1"/>
</dbReference>
<dbReference type="RefSeq" id="WP_092962122.1">
    <property type="nucleotide sequence ID" value="NZ_FOSQ01000011.1"/>
</dbReference>
<evidence type="ECO:0000313" key="2">
    <source>
        <dbReference type="Proteomes" id="UP000199473"/>
    </source>
</evidence>
<evidence type="ECO:0000313" key="1">
    <source>
        <dbReference type="EMBL" id="SFK93084.1"/>
    </source>
</evidence>
<keyword evidence="2" id="KW-1185">Reference proteome</keyword>